<accession>A0ACB8S145</accession>
<sequence length="333" mass="36746">MSADRNYCLRFFIPPDKSFVLAYWPNAQKSLPERLGASLTLSAASECRYQIRAVPGKGVGMFATEAIAPGAVISRERPILVTPLLLLWNSIGHISSSMPEHIRDAFFALHNCKPSSSAQLQDIINTNALHVDYMPGHTELGPYHGVFKDICRANHSCNPNAGYLWDLATFTGALRATRAIAAGEEVNISYLEAHILYAERQERLRDRWSFICKCPVCSLPPAARAENDVARQNLSMVLRSVVAGVYDKLAPDVLAQLRMTKLLEDAADRDVYLWRAVAGQLARTYCALGQRADAVKWARKAMEMTLVGTGTDGGWAAVVAAPEKTDVWRSQVK</sequence>
<reference evidence="1" key="1">
    <citation type="submission" date="2021-02" db="EMBL/GenBank/DDBJ databases">
        <authorList>
            <consortium name="DOE Joint Genome Institute"/>
            <person name="Ahrendt S."/>
            <person name="Looney B.P."/>
            <person name="Miyauchi S."/>
            <person name="Morin E."/>
            <person name="Drula E."/>
            <person name="Courty P.E."/>
            <person name="Chicoki N."/>
            <person name="Fauchery L."/>
            <person name="Kohler A."/>
            <person name="Kuo A."/>
            <person name="Labutti K."/>
            <person name="Pangilinan J."/>
            <person name="Lipzen A."/>
            <person name="Riley R."/>
            <person name="Andreopoulos W."/>
            <person name="He G."/>
            <person name="Johnson J."/>
            <person name="Barry K.W."/>
            <person name="Grigoriev I.V."/>
            <person name="Nagy L."/>
            <person name="Hibbett D."/>
            <person name="Henrissat B."/>
            <person name="Matheny P.B."/>
            <person name="Labbe J."/>
            <person name="Martin F."/>
        </authorList>
    </citation>
    <scope>NUCLEOTIDE SEQUENCE</scope>
    <source>
        <strain evidence="1">FP105234-sp</strain>
    </source>
</reference>
<comment type="caution">
    <text evidence="1">The sequence shown here is derived from an EMBL/GenBank/DDBJ whole genome shotgun (WGS) entry which is preliminary data.</text>
</comment>
<proteinExistence type="predicted"/>
<keyword evidence="2" id="KW-1185">Reference proteome</keyword>
<organism evidence="1 2">
    <name type="scientific">Auriscalpium vulgare</name>
    <dbReference type="NCBI Taxonomy" id="40419"/>
    <lineage>
        <taxon>Eukaryota</taxon>
        <taxon>Fungi</taxon>
        <taxon>Dikarya</taxon>
        <taxon>Basidiomycota</taxon>
        <taxon>Agaricomycotina</taxon>
        <taxon>Agaricomycetes</taxon>
        <taxon>Russulales</taxon>
        <taxon>Auriscalpiaceae</taxon>
        <taxon>Auriscalpium</taxon>
    </lineage>
</organism>
<gene>
    <name evidence="1" type="ORF">FA95DRAFT_1487867</name>
</gene>
<dbReference type="EMBL" id="MU275865">
    <property type="protein sequence ID" value="KAI0050096.1"/>
    <property type="molecule type" value="Genomic_DNA"/>
</dbReference>
<dbReference type="Proteomes" id="UP000814033">
    <property type="component" value="Unassembled WGS sequence"/>
</dbReference>
<evidence type="ECO:0000313" key="2">
    <source>
        <dbReference type="Proteomes" id="UP000814033"/>
    </source>
</evidence>
<reference evidence="1" key="2">
    <citation type="journal article" date="2022" name="New Phytol.">
        <title>Evolutionary transition to the ectomycorrhizal habit in the genomes of a hyperdiverse lineage of mushroom-forming fungi.</title>
        <authorList>
            <person name="Looney B."/>
            <person name="Miyauchi S."/>
            <person name="Morin E."/>
            <person name="Drula E."/>
            <person name="Courty P.E."/>
            <person name="Kohler A."/>
            <person name="Kuo A."/>
            <person name="LaButti K."/>
            <person name="Pangilinan J."/>
            <person name="Lipzen A."/>
            <person name="Riley R."/>
            <person name="Andreopoulos W."/>
            <person name="He G."/>
            <person name="Johnson J."/>
            <person name="Nolan M."/>
            <person name="Tritt A."/>
            <person name="Barry K.W."/>
            <person name="Grigoriev I.V."/>
            <person name="Nagy L.G."/>
            <person name="Hibbett D."/>
            <person name="Henrissat B."/>
            <person name="Matheny P.B."/>
            <person name="Labbe J."/>
            <person name="Martin F.M."/>
        </authorList>
    </citation>
    <scope>NUCLEOTIDE SEQUENCE</scope>
    <source>
        <strain evidence="1">FP105234-sp</strain>
    </source>
</reference>
<name>A0ACB8S145_9AGAM</name>
<protein>
    <submittedName>
        <fullName evidence="1">SET domain-containing protein</fullName>
    </submittedName>
</protein>
<evidence type="ECO:0000313" key="1">
    <source>
        <dbReference type="EMBL" id="KAI0050096.1"/>
    </source>
</evidence>